<feature type="transmembrane region" description="Helical" evidence="5">
    <location>
        <begin position="12"/>
        <end position="33"/>
    </location>
</feature>
<dbReference type="Pfam" id="PF01758">
    <property type="entry name" value="SBF"/>
    <property type="match status" value="1"/>
</dbReference>
<feature type="transmembrane region" description="Helical" evidence="5">
    <location>
        <begin position="160"/>
        <end position="182"/>
    </location>
</feature>
<reference evidence="6" key="2">
    <citation type="submission" date="2021-04" db="EMBL/GenBank/DDBJ databases">
        <authorList>
            <person name="Gilroy R."/>
        </authorList>
    </citation>
    <scope>NUCLEOTIDE SEQUENCE</scope>
    <source>
        <strain evidence="6">ChiBcec18-1249</strain>
    </source>
</reference>
<comment type="caution">
    <text evidence="6">The sequence shown here is derived from an EMBL/GenBank/DDBJ whole genome shotgun (WGS) entry which is preliminary data.</text>
</comment>
<dbReference type="InterPro" id="IPR038770">
    <property type="entry name" value="Na+/solute_symporter_sf"/>
</dbReference>
<evidence type="ECO:0000256" key="2">
    <source>
        <dbReference type="ARBA" id="ARBA00022692"/>
    </source>
</evidence>
<dbReference type="PANTHER" id="PTHR10361">
    <property type="entry name" value="SODIUM-BILE ACID COTRANSPORTER"/>
    <property type="match status" value="1"/>
</dbReference>
<protein>
    <submittedName>
        <fullName evidence="6">Bile acid:sodium symporter family protein</fullName>
    </submittedName>
</protein>
<feature type="transmembrane region" description="Helical" evidence="5">
    <location>
        <begin position="103"/>
        <end position="121"/>
    </location>
</feature>
<feature type="transmembrane region" description="Helical" evidence="5">
    <location>
        <begin position="226"/>
        <end position="249"/>
    </location>
</feature>
<evidence type="ECO:0000256" key="1">
    <source>
        <dbReference type="ARBA" id="ARBA00004141"/>
    </source>
</evidence>
<dbReference type="InterPro" id="IPR004710">
    <property type="entry name" value="Bilac:Na_transpt"/>
</dbReference>
<dbReference type="PANTHER" id="PTHR10361:SF28">
    <property type="entry name" value="P3 PROTEIN-RELATED"/>
    <property type="match status" value="1"/>
</dbReference>
<evidence type="ECO:0000256" key="5">
    <source>
        <dbReference type="SAM" id="Phobius"/>
    </source>
</evidence>
<dbReference type="AlphaFoldDB" id="A0A9D2LL23"/>
<keyword evidence="3 5" id="KW-1133">Transmembrane helix</keyword>
<dbReference type="EMBL" id="DWZJ01000104">
    <property type="protein sequence ID" value="HJB14296.1"/>
    <property type="molecule type" value="Genomic_DNA"/>
</dbReference>
<evidence type="ECO:0000313" key="7">
    <source>
        <dbReference type="Proteomes" id="UP000823824"/>
    </source>
</evidence>
<keyword evidence="4 5" id="KW-0472">Membrane</keyword>
<evidence type="ECO:0000313" key="6">
    <source>
        <dbReference type="EMBL" id="HJB14296.1"/>
    </source>
</evidence>
<organism evidence="6 7">
    <name type="scientific">Candidatus Oscillibacter excrementigallinarum</name>
    <dbReference type="NCBI Taxonomy" id="2838716"/>
    <lineage>
        <taxon>Bacteria</taxon>
        <taxon>Bacillati</taxon>
        <taxon>Bacillota</taxon>
        <taxon>Clostridia</taxon>
        <taxon>Eubacteriales</taxon>
        <taxon>Oscillospiraceae</taxon>
        <taxon>Oscillibacter</taxon>
    </lineage>
</organism>
<feature type="transmembrane region" description="Helical" evidence="5">
    <location>
        <begin position="286"/>
        <end position="305"/>
    </location>
</feature>
<evidence type="ECO:0000256" key="3">
    <source>
        <dbReference type="ARBA" id="ARBA00022989"/>
    </source>
</evidence>
<feature type="transmembrane region" description="Helical" evidence="5">
    <location>
        <begin position="69"/>
        <end position="91"/>
    </location>
</feature>
<feature type="transmembrane region" description="Helical" evidence="5">
    <location>
        <begin position="39"/>
        <end position="57"/>
    </location>
</feature>
<name>A0A9D2LL23_9FIRM</name>
<reference evidence="6" key="1">
    <citation type="journal article" date="2021" name="PeerJ">
        <title>Extensive microbial diversity within the chicken gut microbiome revealed by metagenomics and culture.</title>
        <authorList>
            <person name="Gilroy R."/>
            <person name="Ravi A."/>
            <person name="Getino M."/>
            <person name="Pursley I."/>
            <person name="Horton D.L."/>
            <person name="Alikhan N.F."/>
            <person name="Baker D."/>
            <person name="Gharbi K."/>
            <person name="Hall N."/>
            <person name="Watson M."/>
            <person name="Adriaenssens E.M."/>
            <person name="Foster-Nyarko E."/>
            <person name="Jarju S."/>
            <person name="Secka A."/>
            <person name="Antonio M."/>
            <person name="Oren A."/>
            <person name="Chaudhuri R.R."/>
            <person name="La Ragione R."/>
            <person name="Hildebrand F."/>
            <person name="Pallen M.J."/>
        </authorList>
    </citation>
    <scope>NUCLEOTIDE SEQUENCE</scope>
    <source>
        <strain evidence="6">ChiBcec18-1249</strain>
    </source>
</reference>
<dbReference type="InterPro" id="IPR002657">
    <property type="entry name" value="BilAc:Na_symport/Acr3"/>
</dbReference>
<proteinExistence type="predicted"/>
<keyword evidence="2 5" id="KW-0812">Transmembrane</keyword>
<gene>
    <name evidence="6" type="ORF">H9787_11395</name>
</gene>
<dbReference type="Gene3D" id="1.20.1530.20">
    <property type="match status" value="1"/>
</dbReference>
<accession>A0A9D2LL23</accession>
<comment type="subcellular location">
    <subcellularLocation>
        <location evidence="1">Membrane</location>
        <topology evidence="1">Multi-pass membrane protein</topology>
    </subcellularLocation>
</comment>
<sequence length="334" mass="35296">MKTISRLDGFLSGHMAPVVLFCVAMGICFPEVFSHLNAITTGLFAFMTFSNSLGGGFRQLADVARHPLPVAVILGLLHVVMPLAALGLGTLCFPDAPLFTTGLVLEYSVPTAVAALMWVGISRGNGSLCLSVVMLDTLLSPVVIPVTMKLLVGSVVELDAWGMIRDLLVMVAIPALAAMALYQATKGAVAVGLKPRLSLPAKGAMLLIITSNATGCAPFLRDLTPTLVRVMIVVFCLCLLGFFLGYWAARLLGWDFPTVQTVAITSGMRNISAGAVLAQAYFPSDVLFPVAFSPVFLQATTAFIVKALRATKPGRADQAAWEARLAAEQPKGSD</sequence>
<dbReference type="GO" id="GO:0016020">
    <property type="term" value="C:membrane"/>
    <property type="evidence" value="ECO:0007669"/>
    <property type="project" value="UniProtKB-SubCell"/>
</dbReference>
<evidence type="ECO:0000256" key="4">
    <source>
        <dbReference type="ARBA" id="ARBA00023136"/>
    </source>
</evidence>
<feature type="transmembrane region" description="Helical" evidence="5">
    <location>
        <begin position="128"/>
        <end position="148"/>
    </location>
</feature>
<dbReference type="Proteomes" id="UP000823824">
    <property type="component" value="Unassembled WGS sequence"/>
</dbReference>